<accession>A0A7K3M0Q6</accession>
<keyword evidence="1" id="KW-0472">Membrane</keyword>
<sequence length="73" mass="8009">MNLVVTRAEPVPGSDPWLALGRVGVTAAGLFSKAKRAKDSSDLLDHADVIVGLAALAIVFAKWRRQRREQQFH</sequence>
<dbReference type="EMBL" id="WLZY01000002">
    <property type="protein sequence ID" value="NDL56881.1"/>
    <property type="molecule type" value="Genomic_DNA"/>
</dbReference>
<dbReference type="RefSeq" id="WP_162449581.1">
    <property type="nucleotide sequence ID" value="NZ_WLZY01000002.1"/>
</dbReference>
<evidence type="ECO:0000313" key="2">
    <source>
        <dbReference type="EMBL" id="NDL56881.1"/>
    </source>
</evidence>
<proteinExistence type="predicted"/>
<dbReference type="AlphaFoldDB" id="A0A7K3M0Q6"/>
<gene>
    <name evidence="2" type="ORF">F7O44_07330</name>
</gene>
<reference evidence="2 3" key="1">
    <citation type="submission" date="2019-11" db="EMBL/GenBank/DDBJ databases">
        <authorList>
            <person name="Li X.-J."/>
            <person name="Feng X.-M."/>
        </authorList>
    </citation>
    <scope>NUCLEOTIDE SEQUENCE [LARGE SCALE GENOMIC DNA]</scope>
    <source>
        <strain evidence="2 3">XMNu-373</strain>
    </source>
</reference>
<name>A0A7K3M0Q6_9ACTN</name>
<keyword evidence="1" id="KW-0812">Transmembrane</keyword>
<keyword evidence="3" id="KW-1185">Reference proteome</keyword>
<comment type="caution">
    <text evidence="2">The sequence shown here is derived from an EMBL/GenBank/DDBJ whole genome shotgun (WGS) entry which is preliminary data.</text>
</comment>
<evidence type="ECO:0000256" key="1">
    <source>
        <dbReference type="SAM" id="Phobius"/>
    </source>
</evidence>
<keyword evidence="1" id="KW-1133">Transmembrane helix</keyword>
<protein>
    <submittedName>
        <fullName evidence="2">Uncharacterized protein</fullName>
    </submittedName>
</protein>
<evidence type="ECO:0000313" key="3">
    <source>
        <dbReference type="Proteomes" id="UP000460435"/>
    </source>
</evidence>
<organism evidence="2 3">
    <name type="scientific">Phytoactinopolyspora mesophila</name>
    <dbReference type="NCBI Taxonomy" id="2650750"/>
    <lineage>
        <taxon>Bacteria</taxon>
        <taxon>Bacillati</taxon>
        <taxon>Actinomycetota</taxon>
        <taxon>Actinomycetes</taxon>
        <taxon>Jiangellales</taxon>
        <taxon>Jiangellaceae</taxon>
        <taxon>Phytoactinopolyspora</taxon>
    </lineage>
</organism>
<feature type="transmembrane region" description="Helical" evidence="1">
    <location>
        <begin position="43"/>
        <end position="63"/>
    </location>
</feature>
<dbReference type="Proteomes" id="UP000460435">
    <property type="component" value="Unassembled WGS sequence"/>
</dbReference>